<evidence type="ECO:0000313" key="3">
    <source>
        <dbReference type="Proteomes" id="UP001055336"/>
    </source>
</evidence>
<feature type="region of interest" description="Disordered" evidence="1">
    <location>
        <begin position="1"/>
        <end position="22"/>
    </location>
</feature>
<gene>
    <name evidence="2" type="ORF">MKK62_23730</name>
</gene>
<dbReference type="Proteomes" id="UP001055336">
    <property type="component" value="Chromosome"/>
</dbReference>
<evidence type="ECO:0000313" key="2">
    <source>
        <dbReference type="EMBL" id="UMB69326.1"/>
    </source>
</evidence>
<sequence>MGSTLTPKTEQDDEMNAQWGSFTKPNNWGTCLSFGQDSFRRRGYEIFGQGDGDYMIVGRKGEVIVQVTAVPQQGNTWVSVSAFSPDAGAAEQARNTVREDIVRTQLID</sequence>
<name>A0ABY3VL23_9MYCO</name>
<evidence type="ECO:0000256" key="1">
    <source>
        <dbReference type="SAM" id="MobiDB-lite"/>
    </source>
</evidence>
<dbReference type="EMBL" id="CP092488">
    <property type="protein sequence ID" value="UMB69326.1"/>
    <property type="molecule type" value="Genomic_DNA"/>
</dbReference>
<proteinExistence type="predicted"/>
<reference evidence="2" key="1">
    <citation type="submission" date="2022-08" db="EMBL/GenBank/DDBJ databases">
        <title>Whole genome sequencing of non-tuberculosis mycobacteria type-strains.</title>
        <authorList>
            <person name="Igarashi Y."/>
            <person name="Osugi A."/>
            <person name="Mitarai S."/>
        </authorList>
    </citation>
    <scope>NUCLEOTIDE SEQUENCE</scope>
    <source>
        <strain evidence="2">DSM 45127</strain>
    </source>
</reference>
<dbReference type="RefSeq" id="WP_240261060.1">
    <property type="nucleotide sequence ID" value="NZ_CP092488.2"/>
</dbReference>
<organism evidence="2 3">
    <name type="scientific">Mycobacterium paraterrae</name>
    <dbReference type="NCBI Taxonomy" id="577492"/>
    <lineage>
        <taxon>Bacteria</taxon>
        <taxon>Bacillati</taxon>
        <taxon>Actinomycetota</taxon>
        <taxon>Actinomycetes</taxon>
        <taxon>Mycobacteriales</taxon>
        <taxon>Mycobacteriaceae</taxon>
        <taxon>Mycobacterium</taxon>
    </lineage>
</organism>
<keyword evidence="3" id="KW-1185">Reference proteome</keyword>
<protein>
    <submittedName>
        <fullName evidence="2">Uncharacterized protein</fullName>
    </submittedName>
</protein>
<accession>A0ABY3VL23</accession>